<dbReference type="NCBIfam" id="NF004359">
    <property type="entry name" value="PRK05738.1-3"/>
    <property type="match status" value="1"/>
</dbReference>
<dbReference type="GO" id="GO:0019843">
    <property type="term" value="F:rRNA binding"/>
    <property type="evidence" value="ECO:0007669"/>
    <property type="project" value="UniProtKB-UniRule"/>
</dbReference>
<evidence type="ECO:0000256" key="2">
    <source>
        <dbReference type="ARBA" id="ARBA00022980"/>
    </source>
</evidence>
<comment type="similarity">
    <text evidence="1 4">Belongs to the universal ribosomal protein uL23 family.</text>
</comment>
<evidence type="ECO:0000313" key="5">
    <source>
        <dbReference type="EMBL" id="MBL6811756.1"/>
    </source>
</evidence>
<sequence>MSNIIPNKIIESALVSEKSSLVGQNANTYVFKVNTSATKNQVKKAIEAKFDVNVTKVNILNVKGKSKRMMNLRGKIRKKSDWKKAYVSLKPEQRIEIIQE</sequence>
<evidence type="ECO:0000313" key="6">
    <source>
        <dbReference type="Proteomes" id="UP000744438"/>
    </source>
</evidence>
<dbReference type="InterPro" id="IPR012677">
    <property type="entry name" value="Nucleotide-bd_a/b_plait_sf"/>
</dbReference>
<dbReference type="GO" id="GO:1990904">
    <property type="term" value="C:ribonucleoprotein complex"/>
    <property type="evidence" value="ECO:0007669"/>
    <property type="project" value="UniProtKB-KW"/>
</dbReference>
<dbReference type="EMBL" id="JADHQC010000011">
    <property type="protein sequence ID" value="MBL6811756.1"/>
    <property type="molecule type" value="Genomic_DNA"/>
</dbReference>
<gene>
    <name evidence="4 5" type="primary">rplW</name>
    <name evidence="5" type="ORF">ISQ63_02595</name>
</gene>
<dbReference type="InterPro" id="IPR012678">
    <property type="entry name" value="Ribosomal_uL23/eL15/eS24_sf"/>
</dbReference>
<keyword evidence="4" id="KW-0699">rRNA-binding</keyword>
<dbReference type="HAMAP" id="MF_01369_B">
    <property type="entry name" value="Ribosomal_uL23_B"/>
    <property type="match status" value="1"/>
</dbReference>
<name>A0A937LCC4_9GAMM</name>
<proteinExistence type="inferred from homology"/>
<dbReference type="PANTHER" id="PTHR11620">
    <property type="entry name" value="60S RIBOSOMAL PROTEIN L23A"/>
    <property type="match status" value="1"/>
</dbReference>
<dbReference type="Pfam" id="PF00276">
    <property type="entry name" value="Ribosomal_L23"/>
    <property type="match status" value="1"/>
</dbReference>
<comment type="subunit">
    <text evidence="4">Part of the 50S ribosomal subunit. Contacts protein L29, and trigger factor when it is bound to the ribosome.</text>
</comment>
<accession>A0A937LCC4</accession>
<comment type="function">
    <text evidence="4">One of the early assembly proteins it binds 23S rRNA. One of the proteins that surrounds the polypeptide exit tunnel on the outside of the ribosome. Forms the main docking site for trigger factor binding to the ribosome.</text>
</comment>
<keyword evidence="3 4" id="KW-0687">Ribonucleoprotein</keyword>
<dbReference type="GO" id="GO:0003735">
    <property type="term" value="F:structural constituent of ribosome"/>
    <property type="evidence" value="ECO:0007669"/>
    <property type="project" value="InterPro"/>
</dbReference>
<dbReference type="AlphaFoldDB" id="A0A937LCC4"/>
<comment type="caution">
    <text evidence="5">The sequence shown here is derived from an EMBL/GenBank/DDBJ whole genome shotgun (WGS) entry which is preliminary data.</text>
</comment>
<evidence type="ECO:0000256" key="4">
    <source>
        <dbReference type="HAMAP-Rule" id="MF_01369"/>
    </source>
</evidence>
<evidence type="ECO:0000256" key="3">
    <source>
        <dbReference type="ARBA" id="ARBA00023274"/>
    </source>
</evidence>
<protein>
    <recommendedName>
        <fullName evidence="4">Large ribosomal subunit protein uL23</fullName>
    </recommendedName>
</protein>
<evidence type="ECO:0000256" key="1">
    <source>
        <dbReference type="ARBA" id="ARBA00006700"/>
    </source>
</evidence>
<dbReference type="InterPro" id="IPR013025">
    <property type="entry name" value="Ribosomal_uL23-like"/>
</dbReference>
<keyword evidence="4" id="KW-0694">RNA-binding</keyword>
<reference evidence="5" key="1">
    <citation type="submission" date="2020-10" db="EMBL/GenBank/DDBJ databases">
        <title>Microbiome of the Black Sea water column analyzed by genome centric metagenomics.</title>
        <authorList>
            <person name="Cabello-Yeves P.J."/>
            <person name="Callieri C."/>
            <person name="Picazo A."/>
            <person name="Mehrshad M."/>
            <person name="Haro-Moreno J.M."/>
            <person name="Roda-Garcia J."/>
            <person name="Dzembekova N."/>
            <person name="Slabakova V."/>
            <person name="Slabakova N."/>
            <person name="Moncheva S."/>
            <person name="Rodriguez-Valera F."/>
        </authorList>
    </citation>
    <scope>NUCLEOTIDE SEQUENCE</scope>
    <source>
        <strain evidence="5">BS307-5m-G49</strain>
    </source>
</reference>
<dbReference type="Proteomes" id="UP000744438">
    <property type="component" value="Unassembled WGS sequence"/>
</dbReference>
<dbReference type="NCBIfam" id="NF004363">
    <property type="entry name" value="PRK05738.2-4"/>
    <property type="match status" value="1"/>
</dbReference>
<dbReference type="Gene3D" id="3.30.70.330">
    <property type="match status" value="1"/>
</dbReference>
<dbReference type="SUPFAM" id="SSF54189">
    <property type="entry name" value="Ribosomal proteins S24e, L23 and L15e"/>
    <property type="match status" value="1"/>
</dbReference>
<keyword evidence="2 4" id="KW-0689">Ribosomal protein</keyword>
<dbReference type="GO" id="GO:0005840">
    <property type="term" value="C:ribosome"/>
    <property type="evidence" value="ECO:0007669"/>
    <property type="project" value="UniProtKB-KW"/>
</dbReference>
<organism evidence="5 6">
    <name type="scientific">SAR86 cluster bacterium</name>
    <dbReference type="NCBI Taxonomy" id="2030880"/>
    <lineage>
        <taxon>Bacteria</taxon>
        <taxon>Pseudomonadati</taxon>
        <taxon>Pseudomonadota</taxon>
        <taxon>Gammaproteobacteria</taxon>
        <taxon>SAR86 cluster</taxon>
    </lineage>
</organism>
<dbReference type="GO" id="GO:0006412">
    <property type="term" value="P:translation"/>
    <property type="evidence" value="ECO:0007669"/>
    <property type="project" value="UniProtKB-UniRule"/>
</dbReference>